<dbReference type="EMBL" id="CP009788">
    <property type="protein sequence ID" value="AJE03414.1"/>
    <property type="molecule type" value="Genomic_DNA"/>
</dbReference>
<dbReference type="PROSITE" id="PS01117">
    <property type="entry name" value="HTH_MARR_1"/>
    <property type="match status" value="1"/>
</dbReference>
<feature type="domain" description="HTH marR-type" evidence="4">
    <location>
        <begin position="5"/>
        <end position="137"/>
    </location>
</feature>
<organism evidence="5 6">
    <name type="scientific">Geobacter pickeringii</name>
    <dbReference type="NCBI Taxonomy" id="345632"/>
    <lineage>
        <taxon>Bacteria</taxon>
        <taxon>Pseudomonadati</taxon>
        <taxon>Thermodesulfobacteriota</taxon>
        <taxon>Desulfuromonadia</taxon>
        <taxon>Geobacterales</taxon>
        <taxon>Geobacteraceae</taxon>
        <taxon>Geobacter</taxon>
    </lineage>
</organism>
<dbReference type="SMART" id="SM00347">
    <property type="entry name" value="HTH_MARR"/>
    <property type="match status" value="1"/>
</dbReference>
<dbReference type="Pfam" id="PF01047">
    <property type="entry name" value="MarR"/>
    <property type="match status" value="1"/>
</dbReference>
<dbReference type="InterPro" id="IPR036388">
    <property type="entry name" value="WH-like_DNA-bd_sf"/>
</dbReference>
<dbReference type="RefSeq" id="WP_039742269.1">
    <property type="nucleotide sequence ID" value="NZ_CP009788.1"/>
</dbReference>
<accession>A0A0B5BE50</accession>
<dbReference type="Proteomes" id="UP000057609">
    <property type="component" value="Chromosome"/>
</dbReference>
<proteinExistence type="predicted"/>
<keyword evidence="3" id="KW-0804">Transcription</keyword>
<evidence type="ECO:0000256" key="1">
    <source>
        <dbReference type="ARBA" id="ARBA00023015"/>
    </source>
</evidence>
<name>A0A0B5BE50_9BACT</name>
<dbReference type="STRING" id="345632.GPICK_08650"/>
<keyword evidence="2" id="KW-0238">DNA-binding</keyword>
<keyword evidence="6" id="KW-1185">Reference proteome</keyword>
<keyword evidence="1" id="KW-0805">Transcription regulation</keyword>
<dbReference type="GO" id="GO:0003700">
    <property type="term" value="F:DNA-binding transcription factor activity"/>
    <property type="evidence" value="ECO:0007669"/>
    <property type="project" value="InterPro"/>
</dbReference>
<dbReference type="SUPFAM" id="SSF46785">
    <property type="entry name" value="Winged helix' DNA-binding domain"/>
    <property type="match status" value="1"/>
</dbReference>
<dbReference type="GO" id="GO:0003677">
    <property type="term" value="F:DNA binding"/>
    <property type="evidence" value="ECO:0007669"/>
    <property type="project" value="UniProtKB-KW"/>
</dbReference>
<dbReference type="PRINTS" id="PR00598">
    <property type="entry name" value="HTHMARR"/>
</dbReference>
<dbReference type="InterPro" id="IPR036390">
    <property type="entry name" value="WH_DNA-bd_sf"/>
</dbReference>
<dbReference type="PROSITE" id="PS50995">
    <property type="entry name" value="HTH_MARR_2"/>
    <property type="match status" value="1"/>
</dbReference>
<evidence type="ECO:0000256" key="2">
    <source>
        <dbReference type="ARBA" id="ARBA00023125"/>
    </source>
</evidence>
<dbReference type="HOGENOM" id="CLU_083287_18_6_7"/>
<dbReference type="PANTHER" id="PTHR42756:SF1">
    <property type="entry name" value="TRANSCRIPTIONAL REPRESSOR OF EMRAB OPERON"/>
    <property type="match status" value="1"/>
</dbReference>
<reference evidence="5 6" key="1">
    <citation type="journal article" date="2015" name="Genome Announc.">
        <title>Complete Genome of Geobacter pickeringii G13T, a Metal-Reducing Isolate from Sedimentary Kaolin Deposits.</title>
        <authorList>
            <person name="Badalamenti J.P."/>
            <person name="Bond D.R."/>
        </authorList>
    </citation>
    <scope>NUCLEOTIDE SEQUENCE [LARGE SCALE GENOMIC DNA]</scope>
    <source>
        <strain evidence="5 6">G13</strain>
    </source>
</reference>
<dbReference type="InterPro" id="IPR023187">
    <property type="entry name" value="Tscrpt_reg_MarR-type_CS"/>
</dbReference>
<evidence type="ECO:0000313" key="5">
    <source>
        <dbReference type="EMBL" id="AJE03414.1"/>
    </source>
</evidence>
<dbReference type="OrthoDB" id="5521015at2"/>
<dbReference type="AlphaFoldDB" id="A0A0B5BE50"/>
<evidence type="ECO:0000256" key="3">
    <source>
        <dbReference type="ARBA" id="ARBA00023163"/>
    </source>
</evidence>
<gene>
    <name evidence="5" type="ORF">GPICK_08650</name>
</gene>
<dbReference type="InterPro" id="IPR000835">
    <property type="entry name" value="HTH_MarR-typ"/>
</dbReference>
<protein>
    <submittedName>
        <fullName evidence="5">MarR family transcriptional regulator</fullName>
    </submittedName>
</protein>
<dbReference type="PANTHER" id="PTHR42756">
    <property type="entry name" value="TRANSCRIPTIONAL REGULATOR, MARR"/>
    <property type="match status" value="1"/>
</dbReference>
<evidence type="ECO:0000259" key="4">
    <source>
        <dbReference type="PROSITE" id="PS50995"/>
    </source>
</evidence>
<evidence type="ECO:0000313" key="6">
    <source>
        <dbReference type="Proteomes" id="UP000057609"/>
    </source>
</evidence>
<sequence>MFDIENSIGFLIAKVYQRGFALFKGELDAYELTPPQFSLLAFLWQEDGLSQTVLSQKSQIDRTTIGGLIDRLERQGLLQRLPDPDDRRAHRICLTPRGVALERELCAIAGQVTEKFFAPLSEVEKKSLFAILKKLRTPQESTR</sequence>
<dbReference type="Gene3D" id="1.10.10.10">
    <property type="entry name" value="Winged helix-like DNA-binding domain superfamily/Winged helix DNA-binding domain"/>
    <property type="match status" value="1"/>
</dbReference>
<dbReference type="KEGG" id="gpi:GPICK_08650"/>